<evidence type="ECO:0000259" key="25">
    <source>
        <dbReference type="PROSITE" id="PS50108"/>
    </source>
</evidence>
<dbReference type="GO" id="GO:0005524">
    <property type="term" value="F:ATP binding"/>
    <property type="evidence" value="ECO:0007669"/>
    <property type="project" value="UniProtKB-KW"/>
</dbReference>
<evidence type="ECO:0000259" key="23">
    <source>
        <dbReference type="PROSITE" id="PS50011"/>
    </source>
</evidence>
<evidence type="ECO:0000256" key="16">
    <source>
        <dbReference type="ARBA" id="ARBA00023054"/>
    </source>
</evidence>
<organism evidence="28">
    <name type="scientific">Tetraodon nigroviridis</name>
    <name type="common">Spotted green pufferfish</name>
    <name type="synonym">Chelonodon nigroviridis</name>
    <dbReference type="NCBI Taxonomy" id="99883"/>
    <lineage>
        <taxon>Eukaryota</taxon>
        <taxon>Metazoa</taxon>
        <taxon>Chordata</taxon>
        <taxon>Craniata</taxon>
        <taxon>Vertebrata</taxon>
        <taxon>Euteleostomi</taxon>
        <taxon>Actinopterygii</taxon>
        <taxon>Neopterygii</taxon>
        <taxon>Teleostei</taxon>
        <taxon>Neoteleostei</taxon>
        <taxon>Acanthomorphata</taxon>
        <taxon>Eupercaria</taxon>
        <taxon>Tetraodontiformes</taxon>
        <taxon>Tetradontoidea</taxon>
        <taxon>Tetraodontidae</taxon>
        <taxon>Tetraodon</taxon>
    </lineage>
</organism>
<dbReference type="SMART" id="SM00133">
    <property type="entry name" value="S_TK_X"/>
    <property type="match status" value="1"/>
</dbReference>
<comment type="caution">
    <text evidence="28">The sequence shown here is derived from an EMBL/GenBank/DDBJ whole genome shotgun (WGS) entry which is preliminary data.</text>
</comment>
<dbReference type="Pfam" id="PF08826">
    <property type="entry name" value="DMPK_coil"/>
    <property type="match status" value="1"/>
</dbReference>
<dbReference type="GO" id="GO:0008270">
    <property type="term" value="F:zinc ion binding"/>
    <property type="evidence" value="ECO:0007669"/>
    <property type="project" value="UniProtKB-KW"/>
</dbReference>
<dbReference type="SMART" id="SM00285">
    <property type="entry name" value="PBD"/>
    <property type="match status" value="1"/>
</dbReference>
<dbReference type="InterPro" id="IPR050839">
    <property type="entry name" value="Rho-assoc_Ser/Thr_Kinase"/>
</dbReference>
<dbReference type="Gene3D" id="1.10.510.10">
    <property type="entry name" value="Transferase(Phosphotransferase) domain 1"/>
    <property type="match status" value="1"/>
</dbReference>
<evidence type="ECO:0000256" key="8">
    <source>
        <dbReference type="ARBA" id="ARBA00022553"/>
    </source>
</evidence>
<dbReference type="PANTHER" id="PTHR22988:SF34">
    <property type="entry name" value="SERINE_THREONINE-PROTEIN KINASE MRCK BETA"/>
    <property type="match status" value="1"/>
</dbReference>
<sequence>MSAQVRLKRLEELLLEQKEAGCLSVEALLALLLCLFSECSQSPLRREKHVADFLDWVKPFSTTVKDLRLHRDDFEMLKVIGRGAFGEAALAAFVPANQKHSLSPCLWSRLSARPQVAVVKMKQTERVYAMKILNKWEMLKRAETACFREERDVLVRGDSQWITTLHYAFQDENFLYLVMDYYVGGDLLTLLSKFEDRLPEDMAKFYLAEMVLAIHSIHQQHYIHRDIKPDNVLLDMNGHIRLADFGSCLRMMEDGTVQSSVAVGTPDYISPEILQAMEDGMGRYGPECDWWSLGVCLYEMLYGETPFYAESLVETYGKIMNHEERFQFPSHVSDVSEDAKDLIQRLICSRERRLGLNGISDFKSHGFFSGIDWDNIRSAEAPYIPDVSSPTDTSNFDVDDDVLKNPVGTRTWIHSPVWSVLGFLSVCVCLQEISPPLSHTGFTGQHLPFVGFTFTTNSCFADGGSISRAEAAPAAAGQQLEAFERRIRRLEQEKQELNRKLQESTQALQAPRGGALARDKELKKLNEEIERLKQKLADSDRLEHQLEEAVMLQQDYESSASKLKTLEKQVKMLRQEKEEVHKVVPLQREGPLRWGRLCSEALVLCEQQLADALERLRSQSKELKEAHSQRKLALQEFSELSERLADLRSSKQRLSRQLRDKEEEMDALLQKMDTVRQDIRKTEKIRKDLEAQLDDAKAEASKERKLREHSELYSKQLETEVERLKVSGLSSALSQQGRGAPAGTAESQQEVSRVKAELDKKILFYEEELLRRDSALSSEIKNLRKDLHESEGAQLSANKELLQLRDKLDKAKRDRQTEMDEAVAALKEKHEREKNLLTEENRKLTAENDKICSLVDKLRAQNRQLEDDLQDLSSKKESVAHWEAQIAEIIQCEENAGGYLQALATKMTEELETLRSSSLGTRPLDPLWKVRRSQKLDMSARLELQSALDAEIRAKQLVQEELRRVKAANINLERSEVTGSASACLCPPSSPSSRSRVCVSSKVKDSEERIKELEEQMETLKTEMEESHGHHDKGGSTRTGSWSAPALLIPGFSAGLKLPDFQDSIFDYFNTSPLAPDLTFRVSHLTRTETPASRSLRPRPPRPPPVSRAHQLSIKTFSSPTQCTHCTSLMVGLARQGYACEVCSFICHVSCKDHAPCVCPIPAEQSKRPQGIDVQRGIGTAYKGYVRVSAGALCYASSAALASVANLCVVCQIPKPSGVKKGWQRVLAVVSDCKLFLYDVPEGKSTQPGVGASLVLDLREEAFSVSSVLASDVIHATRKDVPCIFKITSSQLIPALSSVSLLVLAESEAEKRKWVRVLEGLQSILSKNLLRSHHVHVPHEAYDASLPVIKSALSAAVLAQVLVCVLVWADRERIALGTEDGLFVVEVTRDVIVRAADSKKTYQIDLIPKEKVVALLCGRNRQVHLYPWEVLDGAEPTFDVKLTDTKGCQALTTGLLRPGGPACLLAAVKRQVQCYEITRSKPHYRRLWEVQAPGPVQWLGMVRERLCVGYPSGFALLGLQGETSPVSLVSPADPSLAFLAQQPSGSLARPGGGLLGAAALLQPARRLRGLAGQALQDPGADVARHASRNQYVPQAGVGGSNWSHLTVYSEYGVDVFDIHTADWLQTISLCKIRPLNAEGTLNLLTSEPSRLIYFSNSCSEGELTIPDTSDHSRRLMVRTRSKRKFLFKVPEEERLQQRREMLRDPELRSRMISNPTNFNHVAHMGPGDGMQALMDLPLV</sequence>
<evidence type="ECO:0000256" key="21">
    <source>
        <dbReference type="SAM" id="MobiDB-lite"/>
    </source>
</evidence>
<dbReference type="GO" id="GO:0030027">
    <property type="term" value="C:lamellipodium"/>
    <property type="evidence" value="ECO:0007669"/>
    <property type="project" value="UniProtKB-SubCell"/>
</dbReference>
<keyword evidence="17" id="KW-0966">Cell projection</keyword>
<comment type="cofactor">
    <cofactor evidence="1">
        <name>Mg(2+)</name>
        <dbReference type="ChEBI" id="CHEBI:18420"/>
    </cofactor>
</comment>
<dbReference type="GO" id="GO:0005737">
    <property type="term" value="C:cytoplasm"/>
    <property type="evidence" value="ECO:0007669"/>
    <property type="project" value="UniProtKB-SubCell"/>
</dbReference>
<dbReference type="Gene3D" id="3.30.200.20">
    <property type="entry name" value="Phosphorylase Kinase, domain 1"/>
    <property type="match status" value="2"/>
</dbReference>
<evidence type="ECO:0000256" key="19">
    <source>
        <dbReference type="ARBA" id="ARBA00048679"/>
    </source>
</evidence>
<dbReference type="SUPFAM" id="SSF57889">
    <property type="entry name" value="Cysteine-rich domain"/>
    <property type="match status" value="1"/>
</dbReference>
<feature type="domain" description="CNH" evidence="26">
    <location>
        <begin position="1359"/>
        <end position="1642"/>
    </location>
</feature>
<dbReference type="GO" id="GO:0004674">
    <property type="term" value="F:protein serine/threonine kinase activity"/>
    <property type="evidence" value="ECO:0007669"/>
    <property type="project" value="UniProtKB-KW"/>
</dbReference>
<dbReference type="Pfam" id="PF25346">
    <property type="entry name" value="PH_MRCK"/>
    <property type="match status" value="1"/>
</dbReference>
<proteinExistence type="inferred from homology"/>
<evidence type="ECO:0000256" key="3">
    <source>
        <dbReference type="ARBA" id="ARBA00004510"/>
    </source>
</evidence>
<dbReference type="Gene3D" id="2.30.29.30">
    <property type="entry name" value="Pleckstrin-homology domain (PH domain)/Phosphotyrosine-binding domain (PTB)"/>
    <property type="match status" value="1"/>
</dbReference>
<dbReference type="Pfam" id="PF00780">
    <property type="entry name" value="CNH"/>
    <property type="match status" value="1"/>
</dbReference>
<evidence type="ECO:0000256" key="17">
    <source>
        <dbReference type="ARBA" id="ARBA00023273"/>
    </source>
</evidence>
<feature type="domain" description="CRIB" evidence="25">
    <location>
        <begin position="1712"/>
        <end position="1725"/>
    </location>
</feature>
<keyword evidence="14" id="KW-0862">Zinc</keyword>
<keyword evidence="11" id="KW-0547">Nucleotide-binding</keyword>
<evidence type="ECO:0000256" key="5">
    <source>
        <dbReference type="ARBA" id="ARBA00012513"/>
    </source>
</evidence>
<dbReference type="SMART" id="SM00220">
    <property type="entry name" value="S_TKc"/>
    <property type="match status" value="1"/>
</dbReference>
<dbReference type="PROSITE" id="PS50011">
    <property type="entry name" value="PROTEIN_KINASE_DOM"/>
    <property type="match status" value="1"/>
</dbReference>
<dbReference type="InterPro" id="IPR011009">
    <property type="entry name" value="Kinase-like_dom_sf"/>
</dbReference>
<dbReference type="FunFam" id="3.30.60.20:FF:000005">
    <property type="entry name" value="Non-specific serine/threonine protein kinase"/>
    <property type="match status" value="1"/>
</dbReference>
<comment type="catalytic activity">
    <reaction evidence="18">
        <text>L-threonyl-[protein] + ATP = O-phospho-L-threonyl-[protein] + ADP + H(+)</text>
        <dbReference type="Rhea" id="RHEA:46608"/>
        <dbReference type="Rhea" id="RHEA-COMP:11060"/>
        <dbReference type="Rhea" id="RHEA-COMP:11605"/>
        <dbReference type="ChEBI" id="CHEBI:15378"/>
        <dbReference type="ChEBI" id="CHEBI:30013"/>
        <dbReference type="ChEBI" id="CHEBI:30616"/>
        <dbReference type="ChEBI" id="CHEBI:61977"/>
        <dbReference type="ChEBI" id="CHEBI:456216"/>
        <dbReference type="EC" id="2.7.11.1"/>
    </reaction>
</comment>
<keyword evidence="10" id="KW-0479">Metal-binding</keyword>
<feature type="coiled-coil region" evidence="20">
    <location>
        <begin position="955"/>
        <end position="1030"/>
    </location>
</feature>
<keyword evidence="13" id="KW-0418">Kinase</keyword>
<dbReference type="FunFam" id="3.30.200.20:FF:001055">
    <property type="entry name" value="Serine/threonine-protein kinase MRCK beta"/>
    <property type="match status" value="1"/>
</dbReference>
<accession>Q4T2A9</accession>
<dbReference type="InterPro" id="IPR057529">
    <property type="entry name" value="MRCK/ROCK_PH"/>
</dbReference>
<evidence type="ECO:0000256" key="13">
    <source>
        <dbReference type="ARBA" id="ARBA00022777"/>
    </source>
</evidence>
<evidence type="ECO:0000259" key="27">
    <source>
        <dbReference type="PROSITE" id="PS51285"/>
    </source>
</evidence>
<dbReference type="GO" id="GO:0031032">
    <property type="term" value="P:actomyosin structure organization"/>
    <property type="evidence" value="ECO:0007669"/>
    <property type="project" value="TreeGrafter"/>
</dbReference>
<dbReference type="CDD" id="cd01243">
    <property type="entry name" value="PH_MRCK"/>
    <property type="match status" value="1"/>
</dbReference>
<dbReference type="InterPro" id="IPR011993">
    <property type="entry name" value="PH-like_dom_sf"/>
</dbReference>
<feature type="domain" description="PH" evidence="22">
    <location>
        <begin position="1221"/>
        <end position="1323"/>
    </location>
</feature>
<evidence type="ECO:0000259" key="24">
    <source>
        <dbReference type="PROSITE" id="PS50081"/>
    </source>
</evidence>
<dbReference type="SUPFAM" id="SSF56112">
    <property type="entry name" value="Protein kinase-like (PK-like)"/>
    <property type="match status" value="1"/>
</dbReference>
<dbReference type="InterPro" id="IPR046349">
    <property type="entry name" value="C1-like_sf"/>
</dbReference>
<name>Q4T2A9_TETNG</name>
<comment type="catalytic activity">
    <reaction evidence="19">
        <text>L-seryl-[protein] + ATP = O-phospho-L-seryl-[protein] + ADP + H(+)</text>
        <dbReference type="Rhea" id="RHEA:17989"/>
        <dbReference type="Rhea" id="RHEA-COMP:9863"/>
        <dbReference type="Rhea" id="RHEA-COMP:11604"/>
        <dbReference type="ChEBI" id="CHEBI:15378"/>
        <dbReference type="ChEBI" id="CHEBI:29999"/>
        <dbReference type="ChEBI" id="CHEBI:30616"/>
        <dbReference type="ChEBI" id="CHEBI:83421"/>
        <dbReference type="ChEBI" id="CHEBI:456216"/>
        <dbReference type="EC" id="2.7.11.1"/>
    </reaction>
</comment>
<dbReference type="InterPro" id="IPR001849">
    <property type="entry name" value="PH_domain"/>
</dbReference>
<feature type="region of interest" description="Disordered" evidence="21">
    <location>
        <begin position="1087"/>
        <end position="1109"/>
    </location>
</feature>
<dbReference type="PROSITE" id="PS50219">
    <property type="entry name" value="CNH"/>
    <property type="match status" value="1"/>
</dbReference>
<dbReference type="InterPro" id="IPR000095">
    <property type="entry name" value="CRIB_dom"/>
</dbReference>
<dbReference type="SMART" id="SM00109">
    <property type="entry name" value="C1"/>
    <property type="match status" value="1"/>
</dbReference>
<evidence type="ECO:0000313" key="28">
    <source>
        <dbReference type="EMBL" id="CAF92973.1"/>
    </source>
</evidence>
<evidence type="ECO:0000256" key="2">
    <source>
        <dbReference type="ARBA" id="ARBA00004496"/>
    </source>
</evidence>
<evidence type="ECO:0000256" key="6">
    <source>
        <dbReference type="ARBA" id="ARBA00022490"/>
    </source>
</evidence>
<dbReference type="PROSITE" id="PS50108">
    <property type="entry name" value="CRIB"/>
    <property type="match status" value="1"/>
</dbReference>
<feature type="coiled-coil region" evidence="20">
    <location>
        <begin position="480"/>
        <end position="706"/>
    </location>
</feature>
<dbReference type="InterPro" id="IPR008271">
    <property type="entry name" value="Ser/Thr_kinase_AS"/>
</dbReference>
<evidence type="ECO:0000256" key="1">
    <source>
        <dbReference type="ARBA" id="ARBA00001946"/>
    </source>
</evidence>
<keyword evidence="8" id="KW-0597">Phosphoprotein</keyword>
<dbReference type="Pfam" id="PF00069">
    <property type="entry name" value="Pkinase"/>
    <property type="match status" value="1"/>
</dbReference>
<dbReference type="PROSITE" id="PS00108">
    <property type="entry name" value="PROTEIN_KINASE_ST"/>
    <property type="match status" value="1"/>
</dbReference>
<comment type="subcellular location">
    <subcellularLocation>
        <location evidence="3">Cell projection</location>
        <location evidence="3">Lamellipodium</location>
    </subcellularLocation>
    <subcellularLocation>
        <location evidence="2">Cytoplasm</location>
    </subcellularLocation>
</comment>
<dbReference type="Gene3D" id="3.30.60.20">
    <property type="match status" value="1"/>
</dbReference>
<dbReference type="FunFam" id="1.10.510.10:FF:000014">
    <property type="entry name" value="Non-specific serine/threonine protein kinase"/>
    <property type="match status" value="1"/>
</dbReference>
<keyword evidence="7" id="KW-0723">Serine/threonine-protein kinase</keyword>
<dbReference type="InterPro" id="IPR000961">
    <property type="entry name" value="AGC-kinase_C"/>
</dbReference>
<dbReference type="InterPro" id="IPR014930">
    <property type="entry name" value="Myotonic_dystrophy_kinase_coil"/>
</dbReference>
<reference evidence="28" key="1">
    <citation type="journal article" date="2004" name="Nature">
        <title>Genome duplication in the teleost fish Tetraodon nigroviridis reveals the early vertebrate proto-karyotype.</title>
        <authorList>
            <person name="Jaillon O."/>
            <person name="Aury J.-M."/>
            <person name="Brunet F."/>
            <person name="Petit J.-L."/>
            <person name="Stange-Thomann N."/>
            <person name="Mauceli E."/>
            <person name="Bouneau L."/>
            <person name="Fischer C."/>
            <person name="Ozouf-Costaz C."/>
            <person name="Bernot A."/>
            <person name="Nicaud S."/>
            <person name="Jaffe D."/>
            <person name="Fisher S."/>
            <person name="Lutfalla G."/>
            <person name="Dossat C."/>
            <person name="Segurens B."/>
            <person name="Dasilva C."/>
            <person name="Salanoubat M."/>
            <person name="Levy M."/>
            <person name="Boudet N."/>
            <person name="Castellano S."/>
            <person name="Anthouard V."/>
            <person name="Jubin C."/>
            <person name="Castelli V."/>
            <person name="Katinka M."/>
            <person name="Vacherie B."/>
            <person name="Biemont C."/>
            <person name="Skalli Z."/>
            <person name="Cattolico L."/>
            <person name="Poulain J."/>
            <person name="De Berardinis V."/>
            <person name="Cruaud C."/>
            <person name="Duprat S."/>
            <person name="Brottier P."/>
            <person name="Coutanceau J.-P."/>
            <person name="Gouzy J."/>
            <person name="Parra G."/>
            <person name="Lardier G."/>
            <person name="Chapple C."/>
            <person name="McKernan K.J."/>
            <person name="McEwan P."/>
            <person name="Bosak S."/>
            <person name="Kellis M."/>
            <person name="Volff J.-N."/>
            <person name="Guigo R."/>
            <person name="Zody M.C."/>
            <person name="Mesirov J."/>
            <person name="Lindblad-Toh K."/>
            <person name="Birren B."/>
            <person name="Nusbaum C."/>
            <person name="Kahn D."/>
            <person name="Robinson-Rechavi M."/>
            <person name="Laudet V."/>
            <person name="Schachter V."/>
            <person name="Quetier F."/>
            <person name="Saurin W."/>
            <person name="Scarpelli C."/>
            <person name="Wincker P."/>
            <person name="Lander E.S."/>
            <person name="Weissenbach J."/>
            <person name="Roest Crollius H."/>
        </authorList>
    </citation>
    <scope>NUCLEOTIDE SEQUENCE [LARGE SCALE GENOMIC DNA]</scope>
</reference>
<keyword evidence="6" id="KW-0963">Cytoplasm</keyword>
<dbReference type="Pfam" id="PF15796">
    <property type="entry name" value="KELK"/>
    <property type="match status" value="1"/>
</dbReference>
<dbReference type="PANTHER" id="PTHR22988">
    <property type="entry name" value="MYOTONIC DYSTROPHY S/T KINASE-RELATED"/>
    <property type="match status" value="1"/>
</dbReference>
<evidence type="ECO:0000256" key="15">
    <source>
        <dbReference type="ARBA" id="ARBA00022840"/>
    </source>
</evidence>
<dbReference type="KEGG" id="tng:GSTEN00008418G001"/>
<reference evidence="28" key="2">
    <citation type="submission" date="2004-02" db="EMBL/GenBank/DDBJ databases">
        <authorList>
            <consortium name="Genoscope"/>
            <consortium name="Whitehead Institute Centre for Genome Research"/>
        </authorList>
    </citation>
    <scope>NUCLEOTIDE SEQUENCE</scope>
</reference>
<dbReference type="InterPro" id="IPR000719">
    <property type="entry name" value="Prot_kinase_dom"/>
</dbReference>
<evidence type="ECO:0000259" key="22">
    <source>
        <dbReference type="PROSITE" id="PS50003"/>
    </source>
</evidence>
<dbReference type="PROSITE" id="PS51285">
    <property type="entry name" value="AGC_KINASE_CTER"/>
    <property type="match status" value="1"/>
</dbReference>
<evidence type="ECO:0000256" key="10">
    <source>
        <dbReference type="ARBA" id="ARBA00022723"/>
    </source>
</evidence>
<evidence type="ECO:0000256" key="9">
    <source>
        <dbReference type="ARBA" id="ARBA00022679"/>
    </source>
</evidence>
<feature type="coiled-coil region" evidence="20">
    <location>
        <begin position="794"/>
        <end position="875"/>
    </location>
</feature>
<dbReference type="EMBL" id="CAAE01010300">
    <property type="protein sequence ID" value="CAF92973.1"/>
    <property type="molecule type" value="Genomic_DNA"/>
</dbReference>
<dbReference type="PROSITE" id="PS50081">
    <property type="entry name" value="ZF_DAG_PE_2"/>
    <property type="match status" value="1"/>
</dbReference>
<keyword evidence="12" id="KW-0863">Zinc-finger</keyword>
<keyword evidence="9" id="KW-0808">Transferase</keyword>
<dbReference type="SUPFAM" id="SSF50729">
    <property type="entry name" value="PH domain-like"/>
    <property type="match status" value="1"/>
</dbReference>
<evidence type="ECO:0000256" key="20">
    <source>
        <dbReference type="SAM" id="Coils"/>
    </source>
</evidence>
<feature type="region of interest" description="Disordered" evidence="21">
    <location>
        <begin position="732"/>
        <end position="751"/>
    </location>
</feature>
<dbReference type="GO" id="GO:0005856">
    <property type="term" value="C:cytoskeleton"/>
    <property type="evidence" value="ECO:0007669"/>
    <property type="project" value="TreeGrafter"/>
</dbReference>
<dbReference type="CDD" id="cd00132">
    <property type="entry name" value="CRIB"/>
    <property type="match status" value="1"/>
</dbReference>
<protein>
    <recommendedName>
        <fullName evidence="5">non-specific serine/threonine protein kinase</fullName>
        <ecNumber evidence="5">2.7.11.1</ecNumber>
    </recommendedName>
</protein>
<dbReference type="InterPro" id="IPR001180">
    <property type="entry name" value="CNH_dom"/>
</dbReference>
<dbReference type="SMART" id="SM00233">
    <property type="entry name" value="PH"/>
    <property type="match status" value="1"/>
</dbReference>
<dbReference type="OrthoDB" id="10047816at2759"/>
<feature type="domain" description="Phorbol-ester/DAG-type" evidence="24">
    <location>
        <begin position="1109"/>
        <end position="1159"/>
    </location>
</feature>
<dbReference type="EC" id="2.7.11.1" evidence="5"/>
<keyword evidence="16 20" id="KW-0175">Coiled coil</keyword>
<gene>
    <name evidence="28" type="ORF">GSTENG00008418001</name>
</gene>
<keyword evidence="15" id="KW-0067">ATP-binding</keyword>
<feature type="domain" description="AGC-kinase C-terminal" evidence="27">
    <location>
        <begin position="369"/>
        <end position="464"/>
    </location>
</feature>
<feature type="non-terminal residue" evidence="28">
    <location>
        <position position="1739"/>
    </location>
</feature>
<evidence type="ECO:0000256" key="7">
    <source>
        <dbReference type="ARBA" id="ARBA00022527"/>
    </source>
</evidence>
<dbReference type="Pfam" id="PF00130">
    <property type="entry name" value="C1_1"/>
    <property type="match status" value="1"/>
</dbReference>
<evidence type="ECO:0000256" key="12">
    <source>
        <dbReference type="ARBA" id="ARBA00022771"/>
    </source>
</evidence>
<evidence type="ECO:0000256" key="14">
    <source>
        <dbReference type="ARBA" id="ARBA00022833"/>
    </source>
</evidence>
<comment type="similarity">
    <text evidence="4">Belongs to the protein kinase superfamily. AGC Ser/Thr protein kinase family. DMPK subfamily.</text>
</comment>
<dbReference type="InterPro" id="IPR031597">
    <property type="entry name" value="KELK"/>
</dbReference>
<evidence type="ECO:0000256" key="4">
    <source>
        <dbReference type="ARBA" id="ARBA00005719"/>
    </source>
</evidence>
<feature type="domain" description="Protein kinase" evidence="23">
    <location>
        <begin position="74"/>
        <end position="368"/>
    </location>
</feature>
<dbReference type="Gene3D" id="1.20.5.340">
    <property type="match status" value="1"/>
</dbReference>
<evidence type="ECO:0000256" key="11">
    <source>
        <dbReference type="ARBA" id="ARBA00022741"/>
    </source>
</evidence>
<evidence type="ECO:0000259" key="26">
    <source>
        <dbReference type="PROSITE" id="PS50219"/>
    </source>
</evidence>
<dbReference type="InterPro" id="IPR002219">
    <property type="entry name" value="PKC_DAG/PE"/>
</dbReference>
<dbReference type="PROSITE" id="PS00479">
    <property type="entry name" value="ZF_DAG_PE_1"/>
    <property type="match status" value="1"/>
</dbReference>
<dbReference type="PROSITE" id="PS50003">
    <property type="entry name" value="PH_DOMAIN"/>
    <property type="match status" value="1"/>
</dbReference>
<dbReference type="FunFam" id="3.30.200.20:FF:001209">
    <property type="entry name" value="Serine/threonine-protein kinase MRCK beta"/>
    <property type="match status" value="1"/>
</dbReference>
<evidence type="ECO:0000256" key="18">
    <source>
        <dbReference type="ARBA" id="ARBA00047899"/>
    </source>
</evidence>